<accession>J0XUN8</accession>
<dbReference type="AlphaFoldDB" id="J0XUN8"/>
<dbReference type="HOGENOM" id="CLU_1969002_0_0_10"/>
<evidence type="ECO:0000313" key="2">
    <source>
        <dbReference type="Proteomes" id="UP000005113"/>
    </source>
</evidence>
<reference evidence="2" key="1">
    <citation type="journal article" date="2012" name="Stand. Genomic Sci.">
        <title>Permanent draft genome sequence of the gliding predator Saprospira grandis strain Sa g1 (= HR1).</title>
        <authorList>
            <person name="Mavromatis K."/>
            <person name="Chertkov O."/>
            <person name="Lapidus A."/>
            <person name="Nolan M."/>
            <person name="Lucas S."/>
            <person name="Tice H."/>
            <person name="Del Rio T.G."/>
            <person name="Cheng J.F."/>
            <person name="Han C."/>
            <person name="Tapia R."/>
            <person name="Bruce D."/>
            <person name="Goodwin L.A."/>
            <person name="Pitluck S."/>
            <person name="Huntemann M."/>
            <person name="Liolios K."/>
            <person name="Pagani I."/>
            <person name="Ivanova N."/>
            <person name="Mikhailova N."/>
            <person name="Pati A."/>
            <person name="Chen A."/>
            <person name="Palaniappan K."/>
            <person name="Land M."/>
            <person name="Brambilla E.M."/>
            <person name="Rohde M."/>
            <person name="Spring S."/>
            <person name="Goker M."/>
            <person name="Detter J.C."/>
            <person name="Bristow J."/>
            <person name="Eisen J.A."/>
            <person name="Markowitz V."/>
            <person name="Hugenholtz P."/>
            <person name="Kyrpides N.C."/>
            <person name="Klenk H.P."/>
            <person name="Woyke T."/>
        </authorList>
    </citation>
    <scope>NUCLEOTIDE SEQUENCE [LARGE SCALE GENOMIC DNA]</scope>
    <source>
        <strain evidence="2">DSM 2844</strain>
    </source>
</reference>
<proteinExistence type="predicted"/>
<protein>
    <submittedName>
        <fullName evidence="1">Uncharacterized protein</fullName>
    </submittedName>
</protein>
<dbReference type="EMBL" id="JH719942">
    <property type="protein sequence ID" value="EJF52651.1"/>
    <property type="molecule type" value="Genomic_DNA"/>
</dbReference>
<gene>
    <name evidence="1" type="ORF">SapgrDRAFT_0919</name>
</gene>
<name>J0XUN8_9BACT</name>
<organism evidence="1 2">
    <name type="scientific">Saprospira grandis DSM 2844</name>
    <dbReference type="NCBI Taxonomy" id="694433"/>
    <lineage>
        <taxon>Bacteria</taxon>
        <taxon>Pseudomonadati</taxon>
        <taxon>Bacteroidota</taxon>
        <taxon>Saprospiria</taxon>
        <taxon>Saprospirales</taxon>
        <taxon>Saprospiraceae</taxon>
        <taxon>Saprospira</taxon>
    </lineage>
</organism>
<evidence type="ECO:0000313" key="1">
    <source>
        <dbReference type="EMBL" id="EJF52651.1"/>
    </source>
</evidence>
<dbReference type="Proteomes" id="UP000005113">
    <property type="component" value="Unassembled WGS sequence"/>
</dbReference>
<sequence>MKNLNNIQPKKSAFSCLGRMLLLLLFLFNAGLGFAAQPIQQQGHQLSFNKKLSSDWQQHLYDFDGEEKDANEEEVDSQEAEELKQLLLWSKDVLPSFSRWSPPLPSFHCFFISKPHPSACRFRPNTEAQKQQKLYLRLHSLKLDLA</sequence>
<dbReference type="RefSeq" id="WP_002657757.1">
    <property type="nucleotide sequence ID" value="NZ_JH719942.1"/>
</dbReference>